<gene>
    <name evidence="2" type="ORF">Ahy_B10g100742</name>
</gene>
<protein>
    <recommendedName>
        <fullName evidence="1">FAR1 domain-containing protein</fullName>
    </recommendedName>
</protein>
<evidence type="ECO:0000313" key="2">
    <source>
        <dbReference type="EMBL" id="RYQ82143.1"/>
    </source>
</evidence>
<dbReference type="PANTHER" id="PTHR47718">
    <property type="entry name" value="OS01G0519700 PROTEIN"/>
    <property type="match status" value="1"/>
</dbReference>
<sequence length="254" mass="29969">MCFDSLPLAQKFYANYAKKVGFVTKVRNTNFDKTKKKSKIPINQAIHCTRESYRESWVKAATRANRIIATRCRTRMYVMLDREKESWIVSRLKLRYSHPCSTKKAVHYHEYRELTMHAKCVRCVGTAPRGDHHYQCKAMAGAIRKVLSDTVHQWCIWHILKKSQFKLKGYTRYRELNAKMNHIVWNSPSANSFKNFMPIDESSTGIERQFQREYTSNKFRDVQLELRKRADCIVRPTEQHGDSISIKVDEQKIV</sequence>
<dbReference type="AlphaFoldDB" id="A0A444WXL8"/>
<dbReference type="EMBL" id="SDMP01000020">
    <property type="protein sequence ID" value="RYQ82143.1"/>
    <property type="molecule type" value="Genomic_DNA"/>
</dbReference>
<dbReference type="Pfam" id="PF03101">
    <property type="entry name" value="FAR1"/>
    <property type="match status" value="1"/>
</dbReference>
<organism evidence="2 3">
    <name type="scientific">Arachis hypogaea</name>
    <name type="common">Peanut</name>
    <dbReference type="NCBI Taxonomy" id="3818"/>
    <lineage>
        <taxon>Eukaryota</taxon>
        <taxon>Viridiplantae</taxon>
        <taxon>Streptophyta</taxon>
        <taxon>Embryophyta</taxon>
        <taxon>Tracheophyta</taxon>
        <taxon>Spermatophyta</taxon>
        <taxon>Magnoliopsida</taxon>
        <taxon>eudicotyledons</taxon>
        <taxon>Gunneridae</taxon>
        <taxon>Pentapetalae</taxon>
        <taxon>rosids</taxon>
        <taxon>fabids</taxon>
        <taxon>Fabales</taxon>
        <taxon>Fabaceae</taxon>
        <taxon>Papilionoideae</taxon>
        <taxon>50 kb inversion clade</taxon>
        <taxon>dalbergioids sensu lato</taxon>
        <taxon>Dalbergieae</taxon>
        <taxon>Pterocarpus clade</taxon>
        <taxon>Arachis</taxon>
    </lineage>
</organism>
<evidence type="ECO:0000313" key="3">
    <source>
        <dbReference type="Proteomes" id="UP000289738"/>
    </source>
</evidence>
<keyword evidence="3" id="KW-1185">Reference proteome</keyword>
<feature type="domain" description="FAR1" evidence="1">
    <location>
        <begin position="11"/>
        <end position="100"/>
    </location>
</feature>
<proteinExistence type="predicted"/>
<reference evidence="2 3" key="1">
    <citation type="submission" date="2019-01" db="EMBL/GenBank/DDBJ databases">
        <title>Sequencing of cultivated peanut Arachis hypogaea provides insights into genome evolution and oil improvement.</title>
        <authorList>
            <person name="Chen X."/>
        </authorList>
    </citation>
    <scope>NUCLEOTIDE SEQUENCE [LARGE SCALE GENOMIC DNA]</scope>
    <source>
        <strain evidence="3">cv. Fuhuasheng</strain>
        <tissue evidence="2">Leaves</tissue>
    </source>
</reference>
<dbReference type="Proteomes" id="UP000289738">
    <property type="component" value="Chromosome B10"/>
</dbReference>
<evidence type="ECO:0000259" key="1">
    <source>
        <dbReference type="Pfam" id="PF03101"/>
    </source>
</evidence>
<dbReference type="PANTHER" id="PTHR47718:SF13">
    <property type="entry name" value="OS09G0290500 PROTEIN"/>
    <property type="match status" value="1"/>
</dbReference>
<comment type="caution">
    <text evidence="2">The sequence shown here is derived from an EMBL/GenBank/DDBJ whole genome shotgun (WGS) entry which is preliminary data.</text>
</comment>
<accession>A0A444WXL8</accession>
<dbReference type="InterPro" id="IPR004330">
    <property type="entry name" value="FAR1_DNA_bnd_dom"/>
</dbReference>
<name>A0A444WXL8_ARAHY</name>